<dbReference type="Proteomes" id="UP001596022">
    <property type="component" value="Unassembled WGS sequence"/>
</dbReference>
<organism evidence="2 3">
    <name type="scientific">Camelliibacillus cellulosilyticus</name>
    <dbReference type="NCBI Taxonomy" id="2174486"/>
    <lineage>
        <taxon>Bacteria</taxon>
        <taxon>Bacillati</taxon>
        <taxon>Bacillota</taxon>
        <taxon>Bacilli</taxon>
        <taxon>Bacillales</taxon>
        <taxon>Sporolactobacillaceae</taxon>
        <taxon>Camelliibacillus</taxon>
    </lineage>
</organism>
<name>A0ABV9GJG4_9BACL</name>
<feature type="transmembrane region" description="Helical" evidence="1">
    <location>
        <begin position="112"/>
        <end position="137"/>
    </location>
</feature>
<comment type="caution">
    <text evidence="2">The sequence shown here is derived from an EMBL/GenBank/DDBJ whole genome shotgun (WGS) entry which is preliminary data.</text>
</comment>
<keyword evidence="1" id="KW-0472">Membrane</keyword>
<keyword evidence="3" id="KW-1185">Reference proteome</keyword>
<reference evidence="3" key="1">
    <citation type="journal article" date="2019" name="Int. J. Syst. Evol. Microbiol.">
        <title>The Global Catalogue of Microorganisms (GCM) 10K type strain sequencing project: providing services to taxonomists for standard genome sequencing and annotation.</title>
        <authorList>
            <consortium name="The Broad Institute Genomics Platform"/>
            <consortium name="The Broad Institute Genome Sequencing Center for Infectious Disease"/>
            <person name="Wu L."/>
            <person name="Ma J."/>
        </authorList>
    </citation>
    <scope>NUCLEOTIDE SEQUENCE [LARGE SCALE GENOMIC DNA]</scope>
    <source>
        <strain evidence="3">CGMCC 1.16306</strain>
    </source>
</reference>
<keyword evidence="1" id="KW-0812">Transmembrane</keyword>
<evidence type="ECO:0000313" key="2">
    <source>
        <dbReference type="EMBL" id="MFC4617299.1"/>
    </source>
</evidence>
<evidence type="ECO:0000313" key="3">
    <source>
        <dbReference type="Proteomes" id="UP001596022"/>
    </source>
</evidence>
<dbReference type="RefSeq" id="WP_376844353.1">
    <property type="nucleotide sequence ID" value="NZ_JBHSFW010000001.1"/>
</dbReference>
<proteinExistence type="predicted"/>
<dbReference type="Gene3D" id="1.10.1760.20">
    <property type="match status" value="1"/>
</dbReference>
<dbReference type="Pfam" id="PF09515">
    <property type="entry name" value="Thia_YuaJ"/>
    <property type="match status" value="1"/>
</dbReference>
<keyword evidence="1" id="KW-1133">Transmembrane helix</keyword>
<evidence type="ECO:0000256" key="1">
    <source>
        <dbReference type="SAM" id="Phobius"/>
    </source>
</evidence>
<feature type="transmembrane region" description="Helical" evidence="1">
    <location>
        <begin position="157"/>
        <end position="181"/>
    </location>
</feature>
<dbReference type="InterPro" id="IPR012651">
    <property type="entry name" value="Thia_Transptr_ThiT"/>
</dbReference>
<dbReference type="NCBIfam" id="TIGR02357">
    <property type="entry name" value="ECF_ThiT_YuaJ"/>
    <property type="match status" value="1"/>
</dbReference>
<sequence>MLQRERTLILVEGALLIAIAALLNVIKFNGPWAFGGSVSLEMVPIIVFALRRGFKWGIFAGLIYGIINFIMGPYFLNPIQFLLDYLLAFLLLGFAGLVKVRSDVSRVWTLSMVASGAIFAMVLRFLSSFVSGIVFYGSNAPKGQPVALYSLIYNGSYMLPSMIISLIVLFILAVSVPKFLVRRS</sequence>
<feature type="transmembrane region" description="Helical" evidence="1">
    <location>
        <begin position="57"/>
        <end position="76"/>
    </location>
</feature>
<protein>
    <submittedName>
        <fullName evidence="2">Energy-coupled thiamine transporter ThiT</fullName>
    </submittedName>
</protein>
<feature type="transmembrane region" description="Helical" evidence="1">
    <location>
        <begin position="32"/>
        <end position="50"/>
    </location>
</feature>
<gene>
    <name evidence="2" type="primary">thiT</name>
    <name evidence="2" type="ORF">ACFO4N_00990</name>
</gene>
<accession>A0ABV9GJG4</accession>
<feature type="transmembrane region" description="Helical" evidence="1">
    <location>
        <begin position="7"/>
        <end position="26"/>
    </location>
</feature>
<dbReference type="EMBL" id="JBHSFW010000001">
    <property type="protein sequence ID" value="MFC4617299.1"/>
    <property type="molecule type" value="Genomic_DNA"/>
</dbReference>
<feature type="transmembrane region" description="Helical" evidence="1">
    <location>
        <begin position="82"/>
        <end position="100"/>
    </location>
</feature>